<reference evidence="3 4" key="1">
    <citation type="journal article" date="2013" name="Biodegradation">
        <title>Occurrence of 4-tert-butylphenol (4-t-BP) biodegradation in an aquatic sample caused by the presence of Spirodela polyrrhiza and isolation of a 4-t-BP-utilizing bacterium.</title>
        <authorList>
            <person name="Ogata Y."/>
            <person name="Toyama T."/>
            <person name="Yu N."/>
            <person name="Wang X."/>
            <person name="Sei K."/>
            <person name="Ike M."/>
        </authorList>
    </citation>
    <scope>NUCLEOTIDE SEQUENCE [LARGE SCALE GENOMIC DNA]</scope>
    <source>
        <strain evidence="3 4">OMI</strain>
    </source>
</reference>
<evidence type="ECO:0000313" key="4">
    <source>
        <dbReference type="Proteomes" id="UP000221538"/>
    </source>
</evidence>
<dbReference type="PANTHER" id="PTHR34068">
    <property type="entry name" value="UPF0145 PROTEIN YBJQ"/>
    <property type="match status" value="1"/>
</dbReference>
<protein>
    <recommendedName>
        <fullName evidence="2">UPF0145 protein SFOMI_0431</fullName>
    </recommendedName>
</protein>
<evidence type="ECO:0000313" key="3">
    <source>
        <dbReference type="EMBL" id="GAY19909.1"/>
    </source>
</evidence>
<proteinExistence type="inferred from homology"/>
<dbReference type="EMBL" id="BEWI01000030">
    <property type="protein sequence ID" value="GAY19909.1"/>
    <property type="molecule type" value="Genomic_DNA"/>
</dbReference>
<organism evidence="3 4">
    <name type="scientific">Sphingobium fuliginis (strain ATCC 27551)</name>
    <dbReference type="NCBI Taxonomy" id="336203"/>
    <lineage>
        <taxon>Bacteria</taxon>
        <taxon>Pseudomonadati</taxon>
        <taxon>Pseudomonadota</taxon>
        <taxon>Alphaproteobacteria</taxon>
        <taxon>Sphingomonadales</taxon>
        <taxon>Sphingomonadaceae</taxon>
        <taxon>Sphingobium</taxon>
    </lineage>
</organism>
<dbReference type="AlphaFoldDB" id="A0A292ZAK4"/>
<reference evidence="3 4" key="2">
    <citation type="journal article" date="2013" name="Environ. Sci. Technol.">
        <title>The 4-tert-butylphenol-utilizing bacterium Sphingobium fuliginis OMI can degrade bisphenols via phenolic ring hydroxylation and meta-cleavage pathway.</title>
        <authorList>
            <person name="Ogata Y."/>
            <person name="Goda S."/>
            <person name="Toyama T."/>
            <person name="Sei K."/>
            <person name="Ike M."/>
        </authorList>
    </citation>
    <scope>NUCLEOTIDE SEQUENCE [LARGE SCALE GENOMIC DNA]</scope>
    <source>
        <strain evidence="3 4">OMI</strain>
    </source>
</reference>
<dbReference type="InterPro" id="IPR035439">
    <property type="entry name" value="UPF0145_dom_sf"/>
</dbReference>
<accession>A0A292ZAK4</accession>
<dbReference type="Proteomes" id="UP000221538">
    <property type="component" value="Unassembled WGS sequence"/>
</dbReference>
<comment type="similarity">
    <text evidence="1 2">Belongs to the UPF0145 family.</text>
</comment>
<dbReference type="Gene3D" id="3.30.110.70">
    <property type="entry name" value="Hypothetical protein apc22750. Chain B"/>
    <property type="match status" value="1"/>
</dbReference>
<sequence length="108" mass="11190">MTGIIVSTTPSLEGRPAKEYLGIVTGEVIVGANLFRDLFASVRDIVGGRSGAYEDVLQRARDQAIAEMRTRAAALGANAVVGVDLDYETVGSSGSMLMVTASGTAILV</sequence>
<dbReference type="PANTHER" id="PTHR34068:SF1">
    <property type="entry name" value="UPF0145 PROTEIN YBJQ"/>
    <property type="match status" value="1"/>
</dbReference>
<dbReference type="SUPFAM" id="SSF117782">
    <property type="entry name" value="YbjQ-like"/>
    <property type="match status" value="1"/>
</dbReference>
<name>A0A292ZAK4_SPHSA</name>
<dbReference type="RefSeq" id="WP_204369886.1">
    <property type="nucleotide sequence ID" value="NZ_BEWI01000030.1"/>
</dbReference>
<dbReference type="Pfam" id="PF01906">
    <property type="entry name" value="YbjQ_1"/>
    <property type="match status" value="1"/>
</dbReference>
<evidence type="ECO:0000256" key="2">
    <source>
        <dbReference type="HAMAP-Rule" id="MF_00338"/>
    </source>
</evidence>
<dbReference type="InterPro" id="IPR002765">
    <property type="entry name" value="UPF0145_YbjQ-like"/>
</dbReference>
<gene>
    <name evidence="3" type="ORF">SFOMI_0431</name>
</gene>
<comment type="caution">
    <text evidence="3">The sequence shown here is derived from an EMBL/GenBank/DDBJ whole genome shotgun (WGS) entry which is preliminary data.</text>
</comment>
<dbReference type="HAMAP" id="MF_00338">
    <property type="entry name" value="UPF0145"/>
    <property type="match status" value="1"/>
</dbReference>
<evidence type="ECO:0000256" key="1">
    <source>
        <dbReference type="ARBA" id="ARBA00010751"/>
    </source>
</evidence>